<dbReference type="OrthoDB" id="128717at2759"/>
<dbReference type="GeneID" id="36407180"/>
<dbReference type="RefSeq" id="XP_024578171.1">
    <property type="nucleotide sequence ID" value="XM_024727611.1"/>
</dbReference>
<name>A0A0P1AM18_PLAHL</name>
<keyword evidence="2" id="KW-1185">Reference proteome</keyword>
<organism evidence="1 2">
    <name type="scientific">Plasmopara halstedii</name>
    <name type="common">Downy mildew of sunflower</name>
    <dbReference type="NCBI Taxonomy" id="4781"/>
    <lineage>
        <taxon>Eukaryota</taxon>
        <taxon>Sar</taxon>
        <taxon>Stramenopiles</taxon>
        <taxon>Oomycota</taxon>
        <taxon>Peronosporomycetes</taxon>
        <taxon>Peronosporales</taxon>
        <taxon>Peronosporaceae</taxon>
        <taxon>Plasmopara</taxon>
    </lineage>
</organism>
<proteinExistence type="predicted"/>
<reference evidence="2" key="1">
    <citation type="submission" date="2014-09" db="EMBL/GenBank/DDBJ databases">
        <authorList>
            <person name="Sharma Rahul"/>
            <person name="Thines Marco"/>
        </authorList>
    </citation>
    <scope>NUCLEOTIDE SEQUENCE [LARGE SCALE GENOMIC DNA]</scope>
</reference>
<evidence type="ECO:0000313" key="2">
    <source>
        <dbReference type="Proteomes" id="UP000054928"/>
    </source>
</evidence>
<dbReference type="Proteomes" id="UP000054928">
    <property type="component" value="Unassembled WGS sequence"/>
</dbReference>
<dbReference type="OMA" id="KCKLITP"/>
<evidence type="ECO:0000313" key="1">
    <source>
        <dbReference type="EMBL" id="CEG41802.1"/>
    </source>
</evidence>
<protein>
    <submittedName>
        <fullName evidence="1">Uncharacterized protein</fullName>
    </submittedName>
</protein>
<dbReference type="AlphaFoldDB" id="A0A0P1AM18"/>
<dbReference type="EMBL" id="CCYD01000610">
    <property type="protein sequence ID" value="CEG41802.1"/>
    <property type="molecule type" value="Genomic_DNA"/>
</dbReference>
<accession>A0A0P1AM18</accession>
<sequence length="231" mass="26169">MKVKGSFFRMKMLTKMTNAARKVWKAVVRYTAKPLLCQGVGSDMAMARNSRREEFKDATKIGSKKQQHIAFDDMCKLVKPDTAPLYPIPASPRCQVVALANWETAPTFALDDHSTHDVLRASADNLLNKCNPFLSGKHRAKSEDLASEAHTVSTDCSTNQERDVVESNVVKEDVEIKETRESTRKLADFAREHNYASLIHQFENMSVQAYAEEHNSHWDCVGYGRWVKCTE</sequence>